<keyword evidence="1" id="KW-0808">Transferase</keyword>
<dbReference type="SUPFAM" id="SSF53756">
    <property type="entry name" value="UDP-Glycosyltransferase/glycogen phosphorylase"/>
    <property type="match status" value="1"/>
</dbReference>
<proteinExistence type="predicted"/>
<evidence type="ECO:0000313" key="1">
    <source>
        <dbReference type="EMBL" id="MDT0557686.1"/>
    </source>
</evidence>
<evidence type="ECO:0000313" key="2">
    <source>
        <dbReference type="Proteomes" id="UP001259492"/>
    </source>
</evidence>
<dbReference type="RefSeq" id="WP_311426447.1">
    <property type="nucleotide sequence ID" value="NZ_JAVRIA010000001.1"/>
</dbReference>
<gene>
    <name evidence="1" type="ORF">RM697_03455</name>
</gene>
<dbReference type="GO" id="GO:0016757">
    <property type="term" value="F:glycosyltransferase activity"/>
    <property type="evidence" value="ECO:0007669"/>
    <property type="project" value="UniProtKB-KW"/>
</dbReference>
<name>A0ABU2YHR5_9FLAO</name>
<sequence>MWPEPKSSAAGSRMLQLITLFKDDGYEITFACSNNKTENACSLETLGITEILIQLNHDSFDDFITNLQPTIVLFDRFISEEQFGWRVSEFSPHSLRILDTEDLHGLRKGRTLAVKNNKEFNSEYLLNDTMKRELASIYRCDLSLIISKVEMQLLTDDLKVDSKLLHYIPFLLESITKEDIAKLPSFESRKDFVTIGNFLHEPNCDAVLQLKRYIWPIIKKALPKANLHIYGAYASQKVKQLHNTNEGFYVHGFSEDVNTIMQQSKVCLAPLRFGAGLKGKIFDALKNGTPSIMTSVAAEGIFLDSETNNDIQDSPEAFAQRAIELHTSKCEFYDSQNIGFNILNTNFLKLNFISNFQAEVSRILRNLNTHRLQNVTGQVLQHQSLQSSKYLSKWIAEKNK</sequence>
<organism evidence="1 2">
    <name type="scientific">Microcosmobacter mediterraneus</name>
    <dbReference type="NCBI Taxonomy" id="3075607"/>
    <lineage>
        <taxon>Bacteria</taxon>
        <taxon>Pseudomonadati</taxon>
        <taxon>Bacteroidota</taxon>
        <taxon>Flavobacteriia</taxon>
        <taxon>Flavobacteriales</taxon>
        <taxon>Flavobacteriaceae</taxon>
        <taxon>Microcosmobacter</taxon>
    </lineage>
</organism>
<dbReference type="Gene3D" id="3.40.50.2000">
    <property type="entry name" value="Glycogen Phosphorylase B"/>
    <property type="match status" value="1"/>
</dbReference>
<keyword evidence="1" id="KW-0328">Glycosyltransferase</keyword>
<dbReference type="Proteomes" id="UP001259492">
    <property type="component" value="Unassembled WGS sequence"/>
</dbReference>
<protein>
    <submittedName>
        <fullName evidence="1">Glycosyltransferase</fullName>
        <ecNumber evidence="1">2.4.-.-</ecNumber>
    </submittedName>
</protein>
<dbReference type="EC" id="2.4.-.-" evidence="1"/>
<keyword evidence="2" id="KW-1185">Reference proteome</keyword>
<dbReference type="Pfam" id="PF13692">
    <property type="entry name" value="Glyco_trans_1_4"/>
    <property type="match status" value="1"/>
</dbReference>
<comment type="caution">
    <text evidence="1">The sequence shown here is derived from an EMBL/GenBank/DDBJ whole genome shotgun (WGS) entry which is preliminary data.</text>
</comment>
<reference evidence="1 2" key="1">
    <citation type="submission" date="2023-09" db="EMBL/GenBank/DDBJ databases">
        <authorList>
            <person name="Rey-Velasco X."/>
        </authorList>
    </citation>
    <scope>NUCLEOTIDE SEQUENCE [LARGE SCALE GENOMIC DNA]</scope>
    <source>
        <strain evidence="1 2">W332</strain>
    </source>
</reference>
<accession>A0ABU2YHR5</accession>
<dbReference type="EMBL" id="JAVRIA010000001">
    <property type="protein sequence ID" value="MDT0557686.1"/>
    <property type="molecule type" value="Genomic_DNA"/>
</dbReference>